<comment type="caution">
    <text evidence="1">The sequence shown here is derived from an EMBL/GenBank/DDBJ whole genome shotgun (WGS) entry which is preliminary data.</text>
</comment>
<evidence type="ECO:0000313" key="1">
    <source>
        <dbReference type="EMBL" id="MCP1674160.1"/>
    </source>
</evidence>
<gene>
    <name evidence="1" type="ORF">J2T57_001262</name>
</gene>
<sequence>MQPGSSTPKGGFLLYPRAYHLDESDPARSFVDGVTRKGREIRVHLQPTEEMAAAVRDSSSKTLPDLARFAQSGRRAKNPCAASADNGPDAPCGILLIEQVFEIDRANNVWGGRWASVLRAGPEDAMPAIGIGYLEMNVFSRLNEEASVASEEMCRIRQAIDAGTHPAPIEGEERISALRAQVLGAQTKRFTGVILRPHESLYLPVVTPEALAGALRGPLEHYTRRGMYGGALIRVRRDLVVDSKLSTQIDMQYHAAERRVKSFDEVFADFLRYQAKGLLAAARRDANVVVEIIPMLRINCAKHGNERYGNELARSATATPKIVKTFVDREHQQSILTELRRTKGYLASQVAIRVAEIYDGESAGNLILSSIHAFSPAIGNPYEIDPTGRAAYTLDTRKPPAGHTQNAA</sequence>
<name>A0AAE3G1X5_9GAMM</name>
<proteinExistence type="predicted"/>
<dbReference type="RefSeq" id="WP_253475882.1">
    <property type="nucleotide sequence ID" value="NZ_JALJXV010000003.1"/>
</dbReference>
<evidence type="ECO:0000313" key="2">
    <source>
        <dbReference type="Proteomes" id="UP001205843"/>
    </source>
</evidence>
<protein>
    <submittedName>
        <fullName evidence="1">Uncharacterized protein</fullName>
    </submittedName>
</protein>
<accession>A0AAE3G1X5</accession>
<dbReference type="AlphaFoldDB" id="A0AAE3G1X5"/>
<dbReference type="EMBL" id="JALJXV010000003">
    <property type="protein sequence ID" value="MCP1674160.1"/>
    <property type="molecule type" value="Genomic_DNA"/>
</dbReference>
<organism evidence="1 2">
    <name type="scientific">Natronocella acetinitrilica</name>
    <dbReference type="NCBI Taxonomy" id="414046"/>
    <lineage>
        <taxon>Bacteria</taxon>
        <taxon>Pseudomonadati</taxon>
        <taxon>Pseudomonadota</taxon>
        <taxon>Gammaproteobacteria</taxon>
        <taxon>Chromatiales</taxon>
        <taxon>Ectothiorhodospiraceae</taxon>
        <taxon>Natronocella</taxon>
    </lineage>
</organism>
<keyword evidence="2" id="KW-1185">Reference proteome</keyword>
<dbReference type="Proteomes" id="UP001205843">
    <property type="component" value="Unassembled WGS sequence"/>
</dbReference>
<reference evidence="1" key="1">
    <citation type="submission" date="2022-03" db="EMBL/GenBank/DDBJ databases">
        <title>Genomic Encyclopedia of Type Strains, Phase III (KMG-III): the genomes of soil and plant-associated and newly described type strains.</title>
        <authorList>
            <person name="Whitman W."/>
        </authorList>
    </citation>
    <scope>NUCLEOTIDE SEQUENCE</scope>
    <source>
        <strain evidence="1">ANL 6-2</strain>
    </source>
</reference>